<organism evidence="2 3">
    <name type="scientific">Parnassius apollo</name>
    <name type="common">Apollo butterfly</name>
    <name type="synonym">Papilio apollo</name>
    <dbReference type="NCBI Taxonomy" id="110799"/>
    <lineage>
        <taxon>Eukaryota</taxon>
        <taxon>Metazoa</taxon>
        <taxon>Ecdysozoa</taxon>
        <taxon>Arthropoda</taxon>
        <taxon>Hexapoda</taxon>
        <taxon>Insecta</taxon>
        <taxon>Pterygota</taxon>
        <taxon>Neoptera</taxon>
        <taxon>Endopterygota</taxon>
        <taxon>Lepidoptera</taxon>
        <taxon>Glossata</taxon>
        <taxon>Ditrysia</taxon>
        <taxon>Papilionoidea</taxon>
        <taxon>Papilionidae</taxon>
        <taxon>Parnassiinae</taxon>
        <taxon>Parnassini</taxon>
        <taxon>Parnassius</taxon>
        <taxon>Parnassius</taxon>
    </lineage>
</organism>
<protein>
    <submittedName>
        <fullName evidence="2">(apollo) hypothetical protein</fullName>
    </submittedName>
</protein>
<gene>
    <name evidence="2" type="ORF">PAPOLLO_LOCUS5515</name>
</gene>
<dbReference type="GO" id="GO:0061343">
    <property type="term" value="P:cell adhesion involved in heart morphogenesis"/>
    <property type="evidence" value="ECO:0007669"/>
    <property type="project" value="TreeGrafter"/>
</dbReference>
<name>A0A8S3WEM9_PARAO</name>
<dbReference type="EMBL" id="CAJQZP010000312">
    <property type="protein sequence ID" value="CAG4956291.1"/>
    <property type="molecule type" value="Genomic_DNA"/>
</dbReference>
<dbReference type="GO" id="GO:0031012">
    <property type="term" value="C:extracellular matrix"/>
    <property type="evidence" value="ECO:0007669"/>
    <property type="project" value="TreeGrafter"/>
</dbReference>
<dbReference type="PANTHER" id="PTHR33395">
    <property type="entry name" value="TRANSCRIPTASE, PUTATIVE-RELATED-RELATED"/>
    <property type="match status" value="1"/>
</dbReference>
<dbReference type="GO" id="GO:0007508">
    <property type="term" value="P:larval heart development"/>
    <property type="evidence" value="ECO:0007669"/>
    <property type="project" value="TreeGrafter"/>
</dbReference>
<feature type="coiled-coil region" evidence="1">
    <location>
        <begin position="188"/>
        <end position="215"/>
    </location>
</feature>
<evidence type="ECO:0000256" key="1">
    <source>
        <dbReference type="SAM" id="Coils"/>
    </source>
</evidence>
<proteinExistence type="predicted"/>
<keyword evidence="3" id="KW-1185">Reference proteome</keyword>
<dbReference type="PANTHER" id="PTHR33395:SF22">
    <property type="entry name" value="REVERSE TRANSCRIPTASE DOMAIN-CONTAINING PROTEIN"/>
    <property type="match status" value="1"/>
</dbReference>
<dbReference type="Proteomes" id="UP000691718">
    <property type="component" value="Unassembled WGS sequence"/>
</dbReference>
<dbReference type="AlphaFoldDB" id="A0A8S3WEM9"/>
<reference evidence="2" key="1">
    <citation type="submission" date="2021-04" db="EMBL/GenBank/DDBJ databases">
        <authorList>
            <person name="Tunstrom K."/>
        </authorList>
    </citation>
    <scope>NUCLEOTIDE SEQUENCE</scope>
</reference>
<dbReference type="OrthoDB" id="426210at2759"/>
<evidence type="ECO:0000313" key="3">
    <source>
        <dbReference type="Proteomes" id="UP000691718"/>
    </source>
</evidence>
<keyword evidence="1" id="KW-0175">Coiled coil</keyword>
<evidence type="ECO:0000313" key="2">
    <source>
        <dbReference type="EMBL" id="CAG4956291.1"/>
    </source>
</evidence>
<feature type="coiled-coil region" evidence="1">
    <location>
        <begin position="25"/>
        <end position="52"/>
    </location>
</feature>
<sequence>MSPTEVGVFELKTIARVVSFLCVDCKSLMAQIPNIMKQLEELTKEVHHLRLRQNMLVTEGAIQELAERTKRANNIIIYDVPESTSDKPLQRQGHDKEECRKIITCVSKKVSCDNVKLFRLGKFQAGAPPRPIKVVMKSKNDAIEILRNKTKLDKPSNIKSDQTAMQREYLKYLRDELENRTNNGEQGSDKIYKEYRKLNNKLTNLRRTARAVYENQLLDLGPKKFYSYIRQQITSKVSTPNILRNSNGQSVTRSKDVAEVFAEHFSNVFEREPLEELPALDPNLRATEVMEDIMFTESKVQAAIKEMNIDSSPGPDEIPVHVLKNCGIDSYLASVMQKSYDKGVLPYLWKTALVTPVYKKGNKLDPANYRPIS</sequence>
<comment type="caution">
    <text evidence="2">The sequence shown here is derived from an EMBL/GenBank/DDBJ whole genome shotgun (WGS) entry which is preliminary data.</text>
</comment>
<accession>A0A8S3WEM9</accession>